<sequence>MAQMIKSAACAVLAVAIFCSGCGLSAPAPKPEVGPTGKPVESKPNPPLVERFWSAPAELYDLEATAGVVFEGINKADWEQAEAGLNNLQALWQQTKTVVGEKKGVKEGDEAMDKLTRAVAGRQITASYESLTKFMGSVSDIGKSYKLSPVADVINIGNSARNVSFYVEDKNWSKAAAKAKELEGVWQQGKPALEQIGILGEVTRTSSIIKQVKDAVNAENKGAVEEQLANLNESMGRIRDFYRGR</sequence>
<dbReference type="Proteomes" id="UP000243333">
    <property type="component" value="Unassembled WGS sequence"/>
</dbReference>
<dbReference type="AlphaFoldDB" id="A0A1G7JKQ7"/>
<evidence type="ECO:0000313" key="3">
    <source>
        <dbReference type="Proteomes" id="UP000243333"/>
    </source>
</evidence>
<keyword evidence="1" id="KW-0732">Signal</keyword>
<proteinExistence type="predicted"/>
<dbReference type="STRING" id="1123285.SAMN05660235_00969"/>
<dbReference type="EMBL" id="FNBU01000005">
    <property type="protein sequence ID" value="SDF25520.1"/>
    <property type="molecule type" value="Genomic_DNA"/>
</dbReference>
<name>A0A1G7JKQ7_9FIRM</name>
<evidence type="ECO:0000313" key="2">
    <source>
        <dbReference type="EMBL" id="SDF25520.1"/>
    </source>
</evidence>
<organism evidence="2 3">
    <name type="scientific">Sporolituus thermophilus DSM 23256</name>
    <dbReference type="NCBI Taxonomy" id="1123285"/>
    <lineage>
        <taxon>Bacteria</taxon>
        <taxon>Bacillati</taxon>
        <taxon>Bacillota</taxon>
        <taxon>Negativicutes</taxon>
        <taxon>Selenomonadales</taxon>
        <taxon>Sporomusaceae</taxon>
        <taxon>Sporolituus</taxon>
    </lineage>
</organism>
<gene>
    <name evidence="2" type="ORF">SAMN05660235_00969</name>
</gene>
<protein>
    <recommendedName>
        <fullName evidence="4">Lipoprotein</fullName>
    </recommendedName>
</protein>
<evidence type="ECO:0000256" key="1">
    <source>
        <dbReference type="SAM" id="SignalP"/>
    </source>
</evidence>
<feature type="chain" id="PRO_5039101287" description="Lipoprotein" evidence="1">
    <location>
        <begin position="26"/>
        <end position="245"/>
    </location>
</feature>
<evidence type="ECO:0008006" key="4">
    <source>
        <dbReference type="Google" id="ProtNLM"/>
    </source>
</evidence>
<reference evidence="3" key="1">
    <citation type="submission" date="2016-10" db="EMBL/GenBank/DDBJ databases">
        <authorList>
            <person name="Varghese N."/>
            <person name="Submissions S."/>
        </authorList>
    </citation>
    <scope>NUCLEOTIDE SEQUENCE [LARGE SCALE GENOMIC DNA]</scope>
    <source>
        <strain evidence="3">DSM 23256</strain>
    </source>
</reference>
<keyword evidence="3" id="KW-1185">Reference proteome</keyword>
<feature type="signal peptide" evidence="1">
    <location>
        <begin position="1"/>
        <end position="25"/>
    </location>
</feature>
<accession>A0A1G7JKQ7</accession>